<evidence type="ECO:0000313" key="4">
    <source>
        <dbReference type="Proteomes" id="UP000316270"/>
    </source>
</evidence>
<feature type="domain" description="Luciferase" evidence="2">
    <location>
        <begin position="172"/>
        <end position="235"/>
    </location>
</feature>
<name>A0A517LE24_9PEZI</name>
<keyword evidence="4" id="KW-1185">Reference proteome</keyword>
<accession>A0A517LE24</accession>
<proteinExistence type="predicted"/>
<feature type="compositionally biased region" description="Polar residues" evidence="1">
    <location>
        <begin position="101"/>
        <end position="116"/>
    </location>
</feature>
<dbReference type="Pfam" id="PF17648">
    <property type="entry name" value="Luciferase"/>
    <property type="match status" value="1"/>
</dbReference>
<protein>
    <recommendedName>
        <fullName evidence="2">Luciferase domain-containing protein</fullName>
    </recommendedName>
</protein>
<dbReference type="AlphaFoldDB" id="A0A517LE24"/>
<reference evidence="3 4" key="1">
    <citation type="submission" date="2019-07" db="EMBL/GenBank/DDBJ databases">
        <title>Finished genome of Venturia effusa.</title>
        <authorList>
            <person name="Young C.A."/>
            <person name="Cox M.P."/>
            <person name="Ganley A.R.D."/>
            <person name="David W.J."/>
        </authorList>
    </citation>
    <scope>NUCLEOTIDE SEQUENCE [LARGE SCALE GENOMIC DNA]</scope>
    <source>
        <strain evidence="4">albino</strain>
    </source>
</reference>
<dbReference type="PANTHER" id="PTHR38695:SF1">
    <property type="entry name" value="AMINO ACID PERMEASE_ SLC12A DOMAIN-CONTAINING PROTEIN"/>
    <property type="match status" value="1"/>
</dbReference>
<feature type="region of interest" description="Disordered" evidence="1">
    <location>
        <begin position="74"/>
        <end position="116"/>
    </location>
</feature>
<evidence type="ECO:0000256" key="1">
    <source>
        <dbReference type="SAM" id="MobiDB-lite"/>
    </source>
</evidence>
<dbReference type="PANTHER" id="PTHR38695">
    <property type="entry name" value="AMINO ACID PERMEASE_ SLC12A DOMAIN-CONTAINING PROTEIN"/>
    <property type="match status" value="1"/>
</dbReference>
<organism evidence="3 4">
    <name type="scientific">Venturia effusa</name>
    <dbReference type="NCBI Taxonomy" id="50376"/>
    <lineage>
        <taxon>Eukaryota</taxon>
        <taxon>Fungi</taxon>
        <taxon>Dikarya</taxon>
        <taxon>Ascomycota</taxon>
        <taxon>Pezizomycotina</taxon>
        <taxon>Dothideomycetes</taxon>
        <taxon>Pleosporomycetidae</taxon>
        <taxon>Venturiales</taxon>
        <taxon>Venturiaceae</taxon>
        <taxon>Venturia</taxon>
    </lineage>
</organism>
<dbReference type="Proteomes" id="UP000316270">
    <property type="component" value="Chromosome 10"/>
</dbReference>
<dbReference type="InterPro" id="IPR048273">
    <property type="entry name" value="Luciferase"/>
</dbReference>
<gene>
    <name evidence="3" type="ORF">FKW77_007157</name>
</gene>
<dbReference type="InterPro" id="IPR040841">
    <property type="entry name" value="Luciferase_dom"/>
</dbReference>
<evidence type="ECO:0000259" key="2">
    <source>
        <dbReference type="Pfam" id="PF17648"/>
    </source>
</evidence>
<dbReference type="EMBL" id="CP042194">
    <property type="protein sequence ID" value="QDS73891.1"/>
    <property type="molecule type" value="Genomic_DNA"/>
</dbReference>
<dbReference type="STRING" id="50376.A0A517LE24"/>
<evidence type="ECO:0000313" key="3">
    <source>
        <dbReference type="EMBL" id="QDS73891.1"/>
    </source>
</evidence>
<dbReference type="OrthoDB" id="5358398at2759"/>
<sequence length="245" mass="27057">MAETYPNRMFSIAKDNTLVTGLLATVVAGVAWTVHDFRAWKAFGTGGTPPTWSGYWRMTKIRINHTLSSNDLYDPSPLSKEGPTYLKTTLPTRTGPRPSIVSRTMPQRQHPTPITTPTRQKLQSLMTTLASQHPKILYTKPSHTEGKSTDGLYAVPDTETLNPIARDRILDHEIAHAHPAENSLHVWLSDGDARAVIEAGWGLRFPLTFVKSGWTMVYAPRDEGELEVAEAIVKAGVEFITGVGI</sequence>